<dbReference type="PANTHER" id="PTHR42781:SF4">
    <property type="entry name" value="SPERMIDINE_PUTRESCINE IMPORT ATP-BINDING PROTEIN POTA"/>
    <property type="match status" value="1"/>
</dbReference>
<dbReference type="Gene3D" id="3.40.50.300">
    <property type="entry name" value="P-loop containing nucleotide triphosphate hydrolases"/>
    <property type="match status" value="1"/>
</dbReference>
<dbReference type="InterPro" id="IPR017871">
    <property type="entry name" value="ABC_transporter-like_CS"/>
</dbReference>
<comment type="caution">
    <text evidence="5">The sequence shown here is derived from an EMBL/GenBank/DDBJ whole genome shotgun (WGS) entry which is preliminary data.</text>
</comment>
<organism evidence="5 6">
    <name type="scientific">Anoxynatronum sibiricum</name>
    <dbReference type="NCBI Taxonomy" id="210623"/>
    <lineage>
        <taxon>Bacteria</taxon>
        <taxon>Bacillati</taxon>
        <taxon>Bacillota</taxon>
        <taxon>Clostridia</taxon>
        <taxon>Eubacteriales</taxon>
        <taxon>Clostridiaceae</taxon>
        <taxon>Anoxynatronum</taxon>
    </lineage>
</organism>
<dbReference type="SMART" id="SM00382">
    <property type="entry name" value="AAA"/>
    <property type="match status" value="1"/>
</dbReference>
<protein>
    <submittedName>
        <fullName evidence="5">ABC transporter ATP-binding protein</fullName>
    </submittedName>
</protein>
<keyword evidence="3 5" id="KW-0067">ATP-binding</keyword>
<dbReference type="InterPro" id="IPR027417">
    <property type="entry name" value="P-loop_NTPase"/>
</dbReference>
<evidence type="ECO:0000256" key="2">
    <source>
        <dbReference type="ARBA" id="ARBA00022741"/>
    </source>
</evidence>
<name>A0ABU9VPF7_9CLOT</name>
<gene>
    <name evidence="5" type="ORF">AAIG11_01120</name>
</gene>
<dbReference type="InterPro" id="IPR050093">
    <property type="entry name" value="ABC_SmlMolc_Importer"/>
</dbReference>
<reference evidence="5 6" key="1">
    <citation type="submission" date="2024-04" db="EMBL/GenBank/DDBJ databases">
        <title>Genome sequencing and metabolic network reconstruction of aminoacids and betaine degradation by Anoxynatronum sibiricum.</title>
        <authorList>
            <person name="Detkova E.N."/>
            <person name="Boltjanskaja Y.V."/>
            <person name="Mardanov A.V."/>
            <person name="Kevbrin V."/>
        </authorList>
    </citation>
    <scope>NUCLEOTIDE SEQUENCE [LARGE SCALE GENOMIC DNA]</scope>
    <source>
        <strain evidence="5 6">Z-7981</strain>
    </source>
</reference>
<dbReference type="InterPro" id="IPR003439">
    <property type="entry name" value="ABC_transporter-like_ATP-bd"/>
</dbReference>
<evidence type="ECO:0000256" key="3">
    <source>
        <dbReference type="ARBA" id="ARBA00022840"/>
    </source>
</evidence>
<accession>A0ABU9VPF7</accession>
<feature type="domain" description="ABC transporter" evidence="4">
    <location>
        <begin position="3"/>
        <end position="230"/>
    </location>
</feature>
<evidence type="ECO:0000313" key="6">
    <source>
        <dbReference type="Proteomes" id="UP001407405"/>
    </source>
</evidence>
<dbReference type="GO" id="GO:0005524">
    <property type="term" value="F:ATP binding"/>
    <property type="evidence" value="ECO:0007669"/>
    <property type="project" value="UniProtKB-KW"/>
</dbReference>
<dbReference type="PROSITE" id="PS50893">
    <property type="entry name" value="ABC_TRANSPORTER_2"/>
    <property type="match status" value="1"/>
</dbReference>
<dbReference type="Pfam" id="PF00005">
    <property type="entry name" value="ABC_tran"/>
    <property type="match status" value="1"/>
</dbReference>
<dbReference type="Proteomes" id="UP001407405">
    <property type="component" value="Unassembled WGS sequence"/>
</dbReference>
<keyword evidence="6" id="KW-1185">Reference proteome</keyword>
<dbReference type="EMBL" id="JBCITM010000001">
    <property type="protein sequence ID" value="MEN1759060.1"/>
    <property type="molecule type" value="Genomic_DNA"/>
</dbReference>
<evidence type="ECO:0000259" key="4">
    <source>
        <dbReference type="PROSITE" id="PS50893"/>
    </source>
</evidence>
<dbReference type="PANTHER" id="PTHR42781">
    <property type="entry name" value="SPERMIDINE/PUTRESCINE IMPORT ATP-BINDING PROTEIN POTA"/>
    <property type="match status" value="1"/>
</dbReference>
<sequence>MHLFIEHLTKSYDEKKVLDISRLEIDSGCFWGIIGPNGSGKSTLLKIISSLTAPCQSRILYDGLPLNDRLLLDMTLVFQKPYLLRTSVFQNIAYPLQLRHVPAQQLKEQVEEMLTCFQIEHLRDQKAWTLSGGEAQKVALARALVFKPRLIMLDEPTANIDPTSILLLEKQIRIHYEAYHPTVLMVTHNLQQTKRMCDQVAFLYEGTLQDAGPLEKVFGSHAHPLVHSFIQQGLI</sequence>
<proteinExistence type="predicted"/>
<evidence type="ECO:0000313" key="5">
    <source>
        <dbReference type="EMBL" id="MEN1759060.1"/>
    </source>
</evidence>
<keyword evidence="1" id="KW-0813">Transport</keyword>
<evidence type="ECO:0000256" key="1">
    <source>
        <dbReference type="ARBA" id="ARBA00022448"/>
    </source>
</evidence>
<dbReference type="PROSITE" id="PS00211">
    <property type="entry name" value="ABC_TRANSPORTER_1"/>
    <property type="match status" value="1"/>
</dbReference>
<dbReference type="RefSeq" id="WP_343184441.1">
    <property type="nucleotide sequence ID" value="NZ_JBCITM010000001.1"/>
</dbReference>
<keyword evidence="2" id="KW-0547">Nucleotide-binding</keyword>
<dbReference type="SUPFAM" id="SSF52540">
    <property type="entry name" value="P-loop containing nucleoside triphosphate hydrolases"/>
    <property type="match status" value="1"/>
</dbReference>
<dbReference type="InterPro" id="IPR003593">
    <property type="entry name" value="AAA+_ATPase"/>
</dbReference>